<dbReference type="AlphaFoldDB" id="A0A914DZT7"/>
<organism evidence="1 2">
    <name type="scientific">Acrobeloides nanus</name>
    <dbReference type="NCBI Taxonomy" id="290746"/>
    <lineage>
        <taxon>Eukaryota</taxon>
        <taxon>Metazoa</taxon>
        <taxon>Ecdysozoa</taxon>
        <taxon>Nematoda</taxon>
        <taxon>Chromadorea</taxon>
        <taxon>Rhabditida</taxon>
        <taxon>Tylenchina</taxon>
        <taxon>Cephalobomorpha</taxon>
        <taxon>Cephaloboidea</taxon>
        <taxon>Cephalobidae</taxon>
        <taxon>Acrobeloides</taxon>
    </lineage>
</organism>
<reference evidence="2" key="1">
    <citation type="submission" date="2022-11" db="UniProtKB">
        <authorList>
            <consortium name="WormBaseParasite"/>
        </authorList>
    </citation>
    <scope>IDENTIFICATION</scope>
</reference>
<keyword evidence="1" id="KW-1185">Reference proteome</keyword>
<dbReference type="SUPFAM" id="SSF52833">
    <property type="entry name" value="Thioredoxin-like"/>
    <property type="match status" value="1"/>
</dbReference>
<dbReference type="InterPro" id="IPR036249">
    <property type="entry name" value="Thioredoxin-like_sf"/>
</dbReference>
<evidence type="ECO:0000313" key="2">
    <source>
        <dbReference type="WBParaSite" id="ACRNAN_scaffold479.g16893.t1"/>
    </source>
</evidence>
<name>A0A914DZT7_9BILA</name>
<dbReference type="Proteomes" id="UP000887540">
    <property type="component" value="Unplaced"/>
</dbReference>
<protein>
    <submittedName>
        <fullName evidence="2">Ribosomal protein/NADH dehydrogenase domain-containing protein</fullName>
    </submittedName>
</protein>
<proteinExistence type="predicted"/>
<accession>A0A914DZT7</accession>
<sequence length="181" mass="21257">MTTILYMAPRNAHMASSIKFCDHFRILRLSWTANSLKSEGLEQFVDEFLPIIRENNPQIRYYLNRTYVECDPFVVGEYVWSRFRSRRVCWKSKHQILAAVEEMSLGGTFHNSKRARVTDRLPRGFEVQSSETLGHDVYKVLSKWKGDPVDPTEFTVQTHPNYTYIRYGVKASRLKKEQADE</sequence>
<dbReference type="Gene3D" id="3.40.30.10">
    <property type="entry name" value="Glutaredoxin"/>
    <property type="match status" value="1"/>
</dbReference>
<dbReference type="WBParaSite" id="ACRNAN_scaffold479.g16893.t1">
    <property type="protein sequence ID" value="ACRNAN_scaffold479.g16893.t1"/>
    <property type="gene ID" value="ACRNAN_scaffold479.g16893"/>
</dbReference>
<evidence type="ECO:0000313" key="1">
    <source>
        <dbReference type="Proteomes" id="UP000887540"/>
    </source>
</evidence>